<keyword evidence="3" id="KW-0012">Acyltransferase</keyword>
<name>A0A0K3C3P0_RHOTO</name>
<dbReference type="STRING" id="5286.A0A0K3C3P0"/>
<evidence type="ECO:0000256" key="4">
    <source>
        <dbReference type="SAM" id="Phobius"/>
    </source>
</evidence>
<evidence type="ECO:0000313" key="9">
    <source>
        <dbReference type="Proteomes" id="UP000239560"/>
    </source>
</evidence>
<protein>
    <recommendedName>
        <fullName evidence="5">Phospholipid/glycerol acyltransferase domain-containing protein</fullName>
    </recommendedName>
</protein>
<keyword evidence="8" id="KW-1185">Reference proteome</keyword>
<feature type="transmembrane region" description="Helical" evidence="4">
    <location>
        <begin position="372"/>
        <end position="397"/>
    </location>
</feature>
<keyword evidence="2" id="KW-0808">Transferase</keyword>
<gene>
    <name evidence="6" type="primary">FGENESH: predicted gene_1.50</name>
    <name evidence="7" type="ORF">AAT19DRAFT_8422</name>
    <name evidence="6" type="ORF">BN2166_0000500</name>
</gene>
<dbReference type="PANTHER" id="PTHR10983:SF16">
    <property type="entry name" value="LYSOCARDIOLIPIN ACYLTRANSFERASE 1"/>
    <property type="match status" value="1"/>
</dbReference>
<evidence type="ECO:0000256" key="1">
    <source>
        <dbReference type="ARBA" id="ARBA00008655"/>
    </source>
</evidence>
<sequence length="398" mass="45221">MTSLHAVPIKQRPPPSMQTRLHLIAFNTLFGASLILMHTFQLFTLFLLLVPHPSVRALYTALNTHAKEAFASDLIFITHFFGPAKLVVTADESVNLDELVRRNEKGEVIGFRLAEHAVWMSNHQMYADWIYPWILQSFAGVSSGLIIILKASLEWAPIVGPAMQLFHFCFISKTKTLAKSNLFRVAKEARDQDEPCHCLLFPEGTLYSRLTRPRSAKYAQASGIPDAVNVLLPRSTGLLYTLRCLSTVFSPTKLAFYDLTVGYAGVPAQGYAQDYYTLQTIYGHRVPPPTVHMHFRQIRLDDLPLGTIRPSARPQHIAEEVTSETKQEFDVWLRNRWEEKDRLMGQFGATGEFEAGKQGKVEFDIRMRRQDWVTLGSVYVGLAIWIALAVKVVRFVWR</sequence>
<evidence type="ECO:0000259" key="5">
    <source>
        <dbReference type="SMART" id="SM00563"/>
    </source>
</evidence>
<evidence type="ECO:0000256" key="3">
    <source>
        <dbReference type="ARBA" id="ARBA00023315"/>
    </source>
</evidence>
<dbReference type="GO" id="GO:0016746">
    <property type="term" value="F:acyltransferase activity"/>
    <property type="evidence" value="ECO:0007669"/>
    <property type="project" value="UniProtKB-KW"/>
</dbReference>
<evidence type="ECO:0000256" key="2">
    <source>
        <dbReference type="ARBA" id="ARBA00022679"/>
    </source>
</evidence>
<dbReference type="SMART" id="SM00563">
    <property type="entry name" value="PlsC"/>
    <property type="match status" value="1"/>
</dbReference>
<dbReference type="Proteomes" id="UP000199069">
    <property type="component" value="Unassembled WGS sequence"/>
</dbReference>
<accession>A0A0K3C3P0</accession>
<keyword evidence="4" id="KW-0812">Transmembrane</keyword>
<feature type="domain" description="Phospholipid/glycerol acyltransferase" evidence="5">
    <location>
        <begin position="117"/>
        <end position="239"/>
    </location>
</feature>
<dbReference type="GO" id="GO:0036149">
    <property type="term" value="P:phosphatidylinositol acyl-chain remodeling"/>
    <property type="evidence" value="ECO:0007669"/>
    <property type="project" value="TreeGrafter"/>
</dbReference>
<dbReference type="EMBL" id="LCTV02000001">
    <property type="protein sequence ID" value="PRQ77354.1"/>
    <property type="molecule type" value="Genomic_DNA"/>
</dbReference>
<dbReference type="EMBL" id="CWKI01000001">
    <property type="protein sequence ID" value="CTR04189.1"/>
    <property type="molecule type" value="Genomic_DNA"/>
</dbReference>
<dbReference type="Pfam" id="PF01553">
    <property type="entry name" value="Acyltransferase"/>
    <property type="match status" value="1"/>
</dbReference>
<reference evidence="7 9" key="2">
    <citation type="journal article" date="2018" name="Elife">
        <title>Functional genomics of lipid metabolism in the oleaginous yeast Rhodosporidium toruloides.</title>
        <authorList>
            <person name="Coradetti S.T."/>
            <person name="Pinel D."/>
            <person name="Geiselman G."/>
            <person name="Ito M."/>
            <person name="Mondo S."/>
            <person name="Reilly M.C."/>
            <person name="Cheng Y.F."/>
            <person name="Bauer S."/>
            <person name="Grigoriev I."/>
            <person name="Gladden J.M."/>
            <person name="Simmons B.A."/>
            <person name="Brem R."/>
            <person name="Arkin A.P."/>
            <person name="Skerker J.M."/>
        </authorList>
    </citation>
    <scope>NUCLEOTIDE SEQUENCE [LARGE SCALE GENOMIC DNA]</scope>
    <source>
        <strain evidence="7 9">NBRC 0880</strain>
    </source>
</reference>
<feature type="transmembrane region" description="Helical" evidence="4">
    <location>
        <begin position="21"/>
        <end position="50"/>
    </location>
</feature>
<proteinExistence type="inferred from homology"/>
<dbReference type="InterPro" id="IPR032098">
    <property type="entry name" value="Acyltransf_C"/>
</dbReference>
<dbReference type="GO" id="GO:0005783">
    <property type="term" value="C:endoplasmic reticulum"/>
    <property type="evidence" value="ECO:0007669"/>
    <property type="project" value="TreeGrafter"/>
</dbReference>
<keyword evidence="4" id="KW-0472">Membrane</keyword>
<dbReference type="Proteomes" id="UP000239560">
    <property type="component" value="Unassembled WGS sequence"/>
</dbReference>
<keyword evidence="4" id="KW-1133">Transmembrane helix</keyword>
<evidence type="ECO:0000313" key="6">
    <source>
        <dbReference type="EMBL" id="CTR04189.1"/>
    </source>
</evidence>
<feature type="transmembrane region" description="Helical" evidence="4">
    <location>
        <begin position="129"/>
        <end position="149"/>
    </location>
</feature>
<dbReference type="OMA" id="SITKYHE"/>
<evidence type="ECO:0000313" key="7">
    <source>
        <dbReference type="EMBL" id="PRQ77354.1"/>
    </source>
</evidence>
<reference evidence="6 8" key="1">
    <citation type="submission" date="2015-07" db="EMBL/GenBank/DDBJ databases">
        <authorList>
            <person name="Cajimat M.N.B."/>
            <person name="Milazzo M.L."/>
            <person name="Fulhorst C.F."/>
        </authorList>
    </citation>
    <scope>NUCLEOTIDE SEQUENCE [LARGE SCALE GENOMIC DNA]</scope>
    <source>
        <strain evidence="6">Single colony</strain>
    </source>
</reference>
<dbReference type="AlphaFoldDB" id="A0A0K3C3P0"/>
<dbReference type="PANTHER" id="PTHR10983">
    <property type="entry name" value="1-ACYLGLYCEROL-3-PHOSPHATE ACYLTRANSFERASE-RELATED"/>
    <property type="match status" value="1"/>
</dbReference>
<dbReference type="CDD" id="cd07990">
    <property type="entry name" value="LPLAT_LCLAT1-like"/>
    <property type="match status" value="1"/>
</dbReference>
<comment type="similarity">
    <text evidence="1">Belongs to the 1-acyl-sn-glycerol-3-phosphate acyltransferase family.</text>
</comment>
<evidence type="ECO:0000313" key="8">
    <source>
        <dbReference type="Proteomes" id="UP000199069"/>
    </source>
</evidence>
<dbReference type="InterPro" id="IPR002123">
    <property type="entry name" value="Plipid/glycerol_acylTrfase"/>
</dbReference>
<organism evidence="6 8">
    <name type="scientific">Rhodotorula toruloides</name>
    <name type="common">Yeast</name>
    <name type="synonym">Rhodosporidium toruloides</name>
    <dbReference type="NCBI Taxonomy" id="5286"/>
    <lineage>
        <taxon>Eukaryota</taxon>
        <taxon>Fungi</taxon>
        <taxon>Dikarya</taxon>
        <taxon>Basidiomycota</taxon>
        <taxon>Pucciniomycotina</taxon>
        <taxon>Microbotryomycetes</taxon>
        <taxon>Sporidiobolales</taxon>
        <taxon>Sporidiobolaceae</taxon>
        <taxon>Rhodotorula</taxon>
    </lineage>
</organism>
<dbReference type="Pfam" id="PF16076">
    <property type="entry name" value="Acyltransf_C"/>
    <property type="match status" value="1"/>
</dbReference>
<dbReference type="OrthoDB" id="189226at2759"/>
<dbReference type="SUPFAM" id="SSF69593">
    <property type="entry name" value="Glycerol-3-phosphate (1)-acyltransferase"/>
    <property type="match status" value="1"/>
</dbReference>